<evidence type="ECO:0000259" key="11">
    <source>
        <dbReference type="Pfam" id="PF00593"/>
    </source>
</evidence>
<dbReference type="GO" id="GO:0009279">
    <property type="term" value="C:cell outer membrane"/>
    <property type="evidence" value="ECO:0007669"/>
    <property type="project" value="UniProtKB-SubCell"/>
</dbReference>
<evidence type="ECO:0000313" key="14">
    <source>
        <dbReference type="Proteomes" id="UP001302429"/>
    </source>
</evidence>
<keyword evidence="4 8" id="KW-0812">Transmembrane</keyword>
<feature type="domain" description="TonB-dependent receptor plug" evidence="12">
    <location>
        <begin position="64"/>
        <end position="177"/>
    </location>
</feature>
<dbReference type="AlphaFoldDB" id="A0AA97F9X5"/>
<evidence type="ECO:0000256" key="8">
    <source>
        <dbReference type="PROSITE-ProRule" id="PRU01360"/>
    </source>
</evidence>
<protein>
    <submittedName>
        <fullName evidence="13">TonB-dependent receptor</fullName>
    </submittedName>
</protein>
<evidence type="ECO:0000256" key="5">
    <source>
        <dbReference type="ARBA" id="ARBA00023077"/>
    </source>
</evidence>
<dbReference type="EMBL" id="CP136594">
    <property type="protein sequence ID" value="WOE75747.1"/>
    <property type="molecule type" value="Genomic_DNA"/>
</dbReference>
<dbReference type="Proteomes" id="UP001302429">
    <property type="component" value="Chromosome"/>
</dbReference>
<dbReference type="PANTHER" id="PTHR47234:SF2">
    <property type="entry name" value="TONB-DEPENDENT RECEPTOR"/>
    <property type="match status" value="1"/>
</dbReference>
<dbReference type="RefSeq" id="WP_317082912.1">
    <property type="nucleotide sequence ID" value="NZ_CP136594.1"/>
</dbReference>
<keyword evidence="10" id="KW-0732">Signal</keyword>
<feature type="chain" id="PRO_5041672231" evidence="10">
    <location>
        <begin position="28"/>
        <end position="1067"/>
    </location>
</feature>
<keyword evidence="6 8" id="KW-0472">Membrane</keyword>
<evidence type="ECO:0000259" key="12">
    <source>
        <dbReference type="Pfam" id="PF07715"/>
    </source>
</evidence>
<dbReference type="InterPro" id="IPR000531">
    <property type="entry name" value="Beta-barrel_TonB"/>
</dbReference>
<keyword evidence="7 8" id="KW-0998">Cell outer membrane</keyword>
<evidence type="ECO:0000256" key="6">
    <source>
        <dbReference type="ARBA" id="ARBA00023136"/>
    </source>
</evidence>
<evidence type="ECO:0000256" key="7">
    <source>
        <dbReference type="ARBA" id="ARBA00023237"/>
    </source>
</evidence>
<dbReference type="InterPro" id="IPR036942">
    <property type="entry name" value="Beta-barrel_TonB_sf"/>
</dbReference>
<dbReference type="InterPro" id="IPR039426">
    <property type="entry name" value="TonB-dep_rcpt-like"/>
</dbReference>
<dbReference type="SUPFAM" id="SSF56935">
    <property type="entry name" value="Porins"/>
    <property type="match status" value="1"/>
</dbReference>
<keyword evidence="13" id="KW-0675">Receptor</keyword>
<evidence type="ECO:0000256" key="9">
    <source>
        <dbReference type="RuleBase" id="RU003357"/>
    </source>
</evidence>
<keyword evidence="3 8" id="KW-1134">Transmembrane beta strand</keyword>
<dbReference type="InterPro" id="IPR037066">
    <property type="entry name" value="Plug_dom_sf"/>
</dbReference>
<proteinExistence type="inferred from homology"/>
<evidence type="ECO:0000256" key="10">
    <source>
        <dbReference type="SAM" id="SignalP"/>
    </source>
</evidence>
<feature type="signal peptide" evidence="10">
    <location>
        <begin position="1"/>
        <end position="27"/>
    </location>
</feature>
<evidence type="ECO:0000256" key="1">
    <source>
        <dbReference type="ARBA" id="ARBA00004571"/>
    </source>
</evidence>
<dbReference type="InterPro" id="IPR012910">
    <property type="entry name" value="Plug_dom"/>
</dbReference>
<evidence type="ECO:0000313" key="13">
    <source>
        <dbReference type="EMBL" id="WOE75747.1"/>
    </source>
</evidence>
<comment type="subcellular location">
    <subcellularLocation>
        <location evidence="1 8">Cell outer membrane</location>
        <topology evidence="1 8">Multi-pass membrane protein</topology>
    </subcellularLocation>
</comment>
<dbReference type="KEGG" id="acoa:RB602_03270"/>
<name>A0AA97F9X5_9SPHN</name>
<dbReference type="Gene3D" id="2.170.130.10">
    <property type="entry name" value="TonB-dependent receptor, plug domain"/>
    <property type="match status" value="1"/>
</dbReference>
<dbReference type="Pfam" id="PF00593">
    <property type="entry name" value="TonB_dep_Rec_b-barrel"/>
    <property type="match status" value="1"/>
</dbReference>
<dbReference type="PROSITE" id="PS52016">
    <property type="entry name" value="TONB_DEPENDENT_REC_3"/>
    <property type="match status" value="1"/>
</dbReference>
<evidence type="ECO:0000256" key="2">
    <source>
        <dbReference type="ARBA" id="ARBA00022448"/>
    </source>
</evidence>
<dbReference type="Pfam" id="PF07715">
    <property type="entry name" value="Plug"/>
    <property type="match status" value="1"/>
</dbReference>
<accession>A0AA97F9X5</accession>
<feature type="domain" description="TonB-dependent receptor-like beta-barrel" evidence="11">
    <location>
        <begin position="477"/>
        <end position="1032"/>
    </location>
</feature>
<reference evidence="13 14" key="1">
    <citation type="submission" date="2023-10" db="EMBL/GenBank/DDBJ databases">
        <title>Complete genome sequence of a Sphingomonadaceae bacterium.</title>
        <authorList>
            <person name="Yan C."/>
        </authorList>
    </citation>
    <scope>NUCLEOTIDE SEQUENCE [LARGE SCALE GENOMIC DNA]</scope>
    <source>
        <strain evidence="13 14">SCSIO 66989</strain>
    </source>
</reference>
<dbReference type="Gene3D" id="2.40.170.20">
    <property type="entry name" value="TonB-dependent receptor, beta-barrel domain"/>
    <property type="match status" value="1"/>
</dbReference>
<gene>
    <name evidence="13" type="ORF">RB602_03270</name>
</gene>
<keyword evidence="14" id="KW-1185">Reference proteome</keyword>
<keyword evidence="5 9" id="KW-0798">TonB box</keyword>
<keyword evidence="2 8" id="KW-0813">Transport</keyword>
<sequence length="1067" mass="115095">MKKMTSFMAGAAPVAFALAMVASPASAQEQEVLPDQDAEEIEDDDDVGIVVTGTRIRRPDLASTTPTISVAGDNLFRQGEANVGDFLNDLPALRQTVSQSNPGLGIGISGLNLLDLRGLGVRRTLVVVNGRRHVPADIQSTASAVDINSIPAALIEGIDIVTGGSSAVYGSDAIAGVVNFRLRDEFDGIDIRARAGIPEFGDGADFLVSGVAGMDFADGRGHIVVAGEYSRQNRIFASDIPQAANAGQFVRTNVDENGRFDGIPDSVFTNVPTRSGTIHRFGLVGFPQADPQARCGGTILGGTTPYNCNYIFQPDGSLVFQTFDGRSSTSQFGGFIGGNGQIGTEDELTSILPFLERYSANLLAKYEFSDALEVFLEAKYIRADSLGSNSGPAFLQSIFTGGFSDGRVRPRLDNPFLQPQARAVIEQQLLAGGQSRNDLISFFGPLTAADEAAIADGSYRFALNKSFLDLGIRDQDTSRETYRIVLGARGDISSNWGYEVAFNYGRTDENIENLGNILTQRLILALDAGVDPADGQIKCRSQFDPASAVPLGAFGDNDQLAGDIAACVPYNPFGAPDNSAAAAYITADGGTQGTLEQYNALAFVSGNTADFLELPGGPIGVVLGLEYRREEAFFEADQIIADNLTFTNPLPVFDPDPFEVREVFGEINIPILADRPFFEELSILAAGRLSDYNGPVGTVFAWNVGGRWAPTKDLAFRAQFARAVRAPNYTETSGDLTQTFINGFSDPCGSNQIDEGSANRRANCEADLGAILNDPAFQQVANAAISVEGRNGPNANLFEETSDSLTLGLIYQPSWLPGFAVSVDYYDIEVDNVIASVAGQQIVNVCYDLPDLNNPFCGNFERNGATQGPQNEAPGQLLQGTLLQSPVNFASRRREGIDVDVSYRSAIGEDAFINARLIYTHVLTSSNFQDPTNPDFENRLLGELGDPQDQFVFNLDFTLGQVTFSYDARYIGPQLTTLYEEQFPLNGEPPQNPDRFDILEYPEILYHDFRIGWQIENAAGDNTYEFFVGVDNAFNERPPLGLLGTGDGSAIYDPIGRRFFTGLRALF</sequence>
<evidence type="ECO:0000256" key="3">
    <source>
        <dbReference type="ARBA" id="ARBA00022452"/>
    </source>
</evidence>
<dbReference type="PANTHER" id="PTHR47234">
    <property type="match status" value="1"/>
</dbReference>
<comment type="similarity">
    <text evidence="8 9">Belongs to the TonB-dependent receptor family.</text>
</comment>
<evidence type="ECO:0000256" key="4">
    <source>
        <dbReference type="ARBA" id="ARBA00022692"/>
    </source>
</evidence>
<organism evidence="13 14">
    <name type="scientific">Alterisphingorhabdus coralli</name>
    <dbReference type="NCBI Taxonomy" id="3071408"/>
    <lineage>
        <taxon>Bacteria</taxon>
        <taxon>Pseudomonadati</taxon>
        <taxon>Pseudomonadota</taxon>
        <taxon>Alphaproteobacteria</taxon>
        <taxon>Sphingomonadales</taxon>
        <taxon>Sphingomonadaceae</taxon>
        <taxon>Alterisphingorhabdus (ex Yan et al. 2024)</taxon>
    </lineage>
</organism>